<name>A0A8S0S7S1_OLEEU</name>
<reference evidence="1 2" key="1">
    <citation type="submission" date="2019-12" db="EMBL/GenBank/DDBJ databases">
        <authorList>
            <person name="Alioto T."/>
            <person name="Alioto T."/>
            <person name="Gomez Garrido J."/>
        </authorList>
    </citation>
    <scope>NUCLEOTIDE SEQUENCE [LARGE SCALE GENOMIC DNA]</scope>
</reference>
<organism evidence="1 2">
    <name type="scientific">Olea europaea subsp. europaea</name>
    <dbReference type="NCBI Taxonomy" id="158383"/>
    <lineage>
        <taxon>Eukaryota</taxon>
        <taxon>Viridiplantae</taxon>
        <taxon>Streptophyta</taxon>
        <taxon>Embryophyta</taxon>
        <taxon>Tracheophyta</taxon>
        <taxon>Spermatophyta</taxon>
        <taxon>Magnoliopsida</taxon>
        <taxon>eudicotyledons</taxon>
        <taxon>Gunneridae</taxon>
        <taxon>Pentapetalae</taxon>
        <taxon>asterids</taxon>
        <taxon>lamiids</taxon>
        <taxon>Lamiales</taxon>
        <taxon>Oleaceae</taxon>
        <taxon>Oleeae</taxon>
        <taxon>Olea</taxon>
    </lineage>
</organism>
<protein>
    <submittedName>
        <fullName evidence="1">Uncharacterized protein</fullName>
    </submittedName>
</protein>
<proteinExistence type="predicted"/>
<dbReference type="AlphaFoldDB" id="A0A8S0S7S1"/>
<sequence length="80" mass="8856">MKNSVNGGVSNCKHCEGNCSVVARNLQLFNIFSPCDDSTATATVVKSSVGNVFAANKVLKKRRIWKMESILIQFNRSVHR</sequence>
<dbReference type="Gramene" id="OE9A002646T1">
    <property type="protein sequence ID" value="OE9A002646C1"/>
    <property type="gene ID" value="OE9A002646"/>
</dbReference>
<comment type="caution">
    <text evidence="1">The sequence shown here is derived from an EMBL/GenBank/DDBJ whole genome shotgun (WGS) entry which is preliminary data.</text>
</comment>
<dbReference type="EMBL" id="CACTIH010004023">
    <property type="protein sequence ID" value="CAA2988742.1"/>
    <property type="molecule type" value="Genomic_DNA"/>
</dbReference>
<dbReference type="Proteomes" id="UP000594638">
    <property type="component" value="Unassembled WGS sequence"/>
</dbReference>
<keyword evidence="2" id="KW-1185">Reference proteome</keyword>
<evidence type="ECO:0000313" key="1">
    <source>
        <dbReference type="EMBL" id="CAA2988742.1"/>
    </source>
</evidence>
<evidence type="ECO:0000313" key="2">
    <source>
        <dbReference type="Proteomes" id="UP000594638"/>
    </source>
</evidence>
<accession>A0A8S0S7S1</accession>
<gene>
    <name evidence="1" type="ORF">OLEA9_A002646</name>
</gene>